<protein>
    <recommendedName>
        <fullName evidence="5">Secreted protein</fullName>
    </recommendedName>
</protein>
<dbReference type="PROSITE" id="PS51257">
    <property type="entry name" value="PROKAR_LIPOPROTEIN"/>
    <property type="match status" value="1"/>
</dbReference>
<dbReference type="OrthoDB" id="10533118at2759"/>
<dbReference type="EMBL" id="AMYB01000010">
    <property type="protein sequence ID" value="OAC98380.1"/>
    <property type="molecule type" value="Genomic_DNA"/>
</dbReference>
<keyword evidence="2" id="KW-0732">Signal</keyword>
<dbReference type="Proteomes" id="UP000077051">
    <property type="component" value="Unassembled WGS sequence"/>
</dbReference>
<feature type="signal peptide" evidence="2">
    <location>
        <begin position="1"/>
        <end position="23"/>
    </location>
</feature>
<accession>A0A168H582</accession>
<evidence type="ECO:0000313" key="3">
    <source>
        <dbReference type="EMBL" id="OAC98380.1"/>
    </source>
</evidence>
<dbReference type="AlphaFoldDB" id="A0A168H582"/>
<sequence length="109" mass="11532">MRVVSQILVALALTSCMVQISQALPTANDNMVMKRDGLPLVGDLLGGGLGGASSPATNAYVKPAGHGKKNKMGNKVHHKAGSKKQNKFKKVKKVKKVKHAAADKNMTLE</sequence>
<evidence type="ECO:0000313" key="4">
    <source>
        <dbReference type="Proteomes" id="UP000077051"/>
    </source>
</evidence>
<dbReference type="VEuPathDB" id="FungiDB:MUCCIDRAFT_115295"/>
<keyword evidence="4" id="KW-1185">Reference proteome</keyword>
<evidence type="ECO:0008006" key="5">
    <source>
        <dbReference type="Google" id="ProtNLM"/>
    </source>
</evidence>
<evidence type="ECO:0000256" key="1">
    <source>
        <dbReference type="SAM" id="MobiDB-lite"/>
    </source>
</evidence>
<evidence type="ECO:0000256" key="2">
    <source>
        <dbReference type="SAM" id="SignalP"/>
    </source>
</evidence>
<reference evidence="3 4" key="1">
    <citation type="submission" date="2015-06" db="EMBL/GenBank/DDBJ databases">
        <title>Expansion of signal transduction pathways in fungi by whole-genome duplication.</title>
        <authorList>
            <consortium name="DOE Joint Genome Institute"/>
            <person name="Corrochano L.M."/>
            <person name="Kuo A."/>
            <person name="Marcet-Houben M."/>
            <person name="Polaino S."/>
            <person name="Salamov A."/>
            <person name="Villalobos J.M."/>
            <person name="Alvarez M.I."/>
            <person name="Avalos J."/>
            <person name="Benito E.P."/>
            <person name="Benoit I."/>
            <person name="Burger G."/>
            <person name="Camino L.P."/>
            <person name="Canovas D."/>
            <person name="Cerda-Olmedo E."/>
            <person name="Cheng J.-F."/>
            <person name="Dominguez A."/>
            <person name="Elias M."/>
            <person name="Eslava A.P."/>
            <person name="Glaser F."/>
            <person name="Grimwood J."/>
            <person name="Gutierrez G."/>
            <person name="Heitman J."/>
            <person name="Henrissat B."/>
            <person name="Iturriaga E.A."/>
            <person name="Lang B.F."/>
            <person name="Lavin J.L."/>
            <person name="Lee S."/>
            <person name="Li W."/>
            <person name="Lindquist E."/>
            <person name="Lopez-Garcia S."/>
            <person name="Luque E.M."/>
            <person name="Marcos A.T."/>
            <person name="Martin J."/>
            <person name="Mccluskey K."/>
            <person name="Medina H.R."/>
            <person name="Miralles-Duran A."/>
            <person name="Miyazaki A."/>
            <person name="Munoz-Torres E."/>
            <person name="Oguiza J.A."/>
            <person name="Ohm R."/>
            <person name="Olmedo M."/>
            <person name="Orejas M."/>
            <person name="Ortiz-Castellanos L."/>
            <person name="Pisabarro A.G."/>
            <person name="Rodriguez-Romero J."/>
            <person name="Ruiz-Herrera J."/>
            <person name="Ruiz-Vazquez R."/>
            <person name="Sanz C."/>
            <person name="Schackwitz W."/>
            <person name="Schmutz J."/>
            <person name="Shahriari M."/>
            <person name="Shelest E."/>
            <person name="Silva-Franco F."/>
            <person name="Soanes D."/>
            <person name="Syed K."/>
            <person name="Tagua V.G."/>
            <person name="Talbot N.J."/>
            <person name="Thon M."/>
            <person name="De Vries R.P."/>
            <person name="Wiebenga A."/>
            <person name="Yadav J.S."/>
            <person name="Braun E.L."/>
            <person name="Baker S."/>
            <person name="Garre V."/>
            <person name="Horwitz B."/>
            <person name="Torres-Martinez S."/>
            <person name="Idnurm A."/>
            <person name="Herrera-Estrella A."/>
            <person name="Gabaldon T."/>
            <person name="Grigoriev I.V."/>
        </authorList>
    </citation>
    <scope>NUCLEOTIDE SEQUENCE [LARGE SCALE GENOMIC DNA]</scope>
    <source>
        <strain evidence="3 4">CBS 277.49</strain>
    </source>
</reference>
<gene>
    <name evidence="3" type="ORF">MUCCIDRAFT_115295</name>
</gene>
<organism evidence="3 4">
    <name type="scientific">Mucor lusitanicus CBS 277.49</name>
    <dbReference type="NCBI Taxonomy" id="747725"/>
    <lineage>
        <taxon>Eukaryota</taxon>
        <taxon>Fungi</taxon>
        <taxon>Fungi incertae sedis</taxon>
        <taxon>Mucoromycota</taxon>
        <taxon>Mucoromycotina</taxon>
        <taxon>Mucoromycetes</taxon>
        <taxon>Mucorales</taxon>
        <taxon>Mucorineae</taxon>
        <taxon>Mucoraceae</taxon>
        <taxon>Mucor</taxon>
    </lineage>
</organism>
<comment type="caution">
    <text evidence="3">The sequence shown here is derived from an EMBL/GenBank/DDBJ whole genome shotgun (WGS) entry which is preliminary data.</text>
</comment>
<name>A0A168H582_MUCCL</name>
<feature type="region of interest" description="Disordered" evidence="1">
    <location>
        <begin position="57"/>
        <end position="109"/>
    </location>
</feature>
<feature type="compositionally biased region" description="Basic residues" evidence="1">
    <location>
        <begin position="65"/>
        <end position="99"/>
    </location>
</feature>
<feature type="chain" id="PRO_5007897450" description="Secreted protein" evidence="2">
    <location>
        <begin position="24"/>
        <end position="109"/>
    </location>
</feature>
<proteinExistence type="predicted"/>